<comment type="caution">
    <text evidence="3">The sequence shown here is derived from an EMBL/GenBank/DDBJ whole genome shotgun (WGS) entry which is preliminary data.</text>
</comment>
<keyword evidence="1" id="KW-0472">Membrane</keyword>
<dbReference type="InterPro" id="IPR001173">
    <property type="entry name" value="Glyco_trans_2-like"/>
</dbReference>
<feature type="transmembrane region" description="Helical" evidence="1">
    <location>
        <begin position="262"/>
        <end position="284"/>
    </location>
</feature>
<evidence type="ECO:0000259" key="2">
    <source>
        <dbReference type="Pfam" id="PF00535"/>
    </source>
</evidence>
<keyword evidence="1" id="KW-0812">Transmembrane</keyword>
<dbReference type="PANTHER" id="PTHR48090:SF8">
    <property type="entry name" value="GLYCOSYLTRANSFERASE CSBB-RELATED"/>
    <property type="match status" value="1"/>
</dbReference>
<dbReference type="EMBL" id="SUTF01000001">
    <property type="protein sequence ID" value="MBE6509758.1"/>
    <property type="molecule type" value="Genomic_DNA"/>
</dbReference>
<evidence type="ECO:0000256" key="1">
    <source>
        <dbReference type="SAM" id="Phobius"/>
    </source>
</evidence>
<protein>
    <submittedName>
        <fullName evidence="3">Glycosyltransferase family 2 protein</fullName>
    </submittedName>
</protein>
<accession>A0A8T3VMI9</accession>
<dbReference type="GO" id="GO:0005886">
    <property type="term" value="C:plasma membrane"/>
    <property type="evidence" value="ECO:0007669"/>
    <property type="project" value="TreeGrafter"/>
</dbReference>
<feature type="domain" description="Glycosyltransferase 2-like" evidence="2">
    <location>
        <begin position="6"/>
        <end position="164"/>
    </location>
</feature>
<dbReference type="SUPFAM" id="SSF53448">
    <property type="entry name" value="Nucleotide-diphospho-sugar transferases"/>
    <property type="match status" value="1"/>
</dbReference>
<dbReference type="PANTHER" id="PTHR48090">
    <property type="entry name" value="UNDECAPRENYL-PHOSPHATE 4-DEOXY-4-FORMAMIDO-L-ARABINOSE TRANSFERASE-RELATED"/>
    <property type="match status" value="1"/>
</dbReference>
<evidence type="ECO:0000313" key="4">
    <source>
        <dbReference type="Proteomes" id="UP000713479"/>
    </source>
</evidence>
<sequence>MMNLEIVVPCYNEERNIKKFYSELNVTLDRNIDWKVIFVDDGSSDNTLETIKSLNKDNIRYLSFSRNFGKEAAIYAGLNKTTADYVILMDADLQDPPSLIPEMLSNINSHDIVATRRVTRTGEPRIRSFFARQFYKIMNRFSDIDLVDGARDFRLMKRYVVDSILDLEEYNRFSKGIFQWVGFDTKWIEYKNIQRNDGETSWSFWQLFKYSVEGIVSFTVAPLHISTVIGIIFSIIAFIAILFIIIRTLIFGDPVSGWPSTISVILFIGGIQLFTIGILGQYLAKTYIEVKKRPKYIIKEDNLEG</sequence>
<dbReference type="InterPro" id="IPR050256">
    <property type="entry name" value="Glycosyltransferase_2"/>
</dbReference>
<dbReference type="AlphaFoldDB" id="A0A8T3VMI9"/>
<dbReference type="CDD" id="cd04187">
    <property type="entry name" value="DPM1_like_bac"/>
    <property type="match status" value="1"/>
</dbReference>
<reference evidence="3" key="1">
    <citation type="submission" date="2019-04" db="EMBL/GenBank/DDBJ databases">
        <title>Evolution of Biomass-Degrading Anaerobic Consortia Revealed by Metagenomics.</title>
        <authorList>
            <person name="Peng X."/>
        </authorList>
    </citation>
    <scope>NUCLEOTIDE SEQUENCE</scope>
    <source>
        <strain evidence="3">SIG13</strain>
    </source>
</reference>
<dbReference type="Gene3D" id="3.90.550.10">
    <property type="entry name" value="Spore Coat Polysaccharide Biosynthesis Protein SpsA, Chain A"/>
    <property type="match status" value="1"/>
</dbReference>
<feature type="transmembrane region" description="Helical" evidence="1">
    <location>
        <begin position="228"/>
        <end position="250"/>
    </location>
</feature>
<dbReference type="InterPro" id="IPR029044">
    <property type="entry name" value="Nucleotide-diphossugar_trans"/>
</dbReference>
<gene>
    <name evidence="3" type="ORF">E7Z74_00595</name>
</gene>
<dbReference type="Proteomes" id="UP000713479">
    <property type="component" value="Unassembled WGS sequence"/>
</dbReference>
<name>A0A8T3VMI9_9EURY</name>
<keyword evidence="1" id="KW-1133">Transmembrane helix</keyword>
<dbReference type="Pfam" id="PF00535">
    <property type="entry name" value="Glycos_transf_2"/>
    <property type="match status" value="1"/>
</dbReference>
<organism evidence="3 4">
    <name type="scientific">Methanobrevibacter millerae</name>
    <dbReference type="NCBI Taxonomy" id="230361"/>
    <lineage>
        <taxon>Archaea</taxon>
        <taxon>Methanobacteriati</taxon>
        <taxon>Methanobacteriota</taxon>
        <taxon>Methanomada group</taxon>
        <taxon>Methanobacteria</taxon>
        <taxon>Methanobacteriales</taxon>
        <taxon>Methanobacteriaceae</taxon>
        <taxon>Methanobrevibacter</taxon>
    </lineage>
</organism>
<evidence type="ECO:0000313" key="3">
    <source>
        <dbReference type="EMBL" id="MBE6509758.1"/>
    </source>
</evidence>
<proteinExistence type="predicted"/>